<feature type="region of interest" description="Disordered" evidence="1">
    <location>
        <begin position="162"/>
        <end position="244"/>
    </location>
</feature>
<name>A0A068YBN8_ECHMU</name>
<reference evidence="2" key="2">
    <citation type="submission" date="2015-11" db="EMBL/GenBank/DDBJ databases">
        <authorList>
            <person name="Zhang Y."/>
            <person name="Guo Z."/>
        </authorList>
    </citation>
    <scope>NUCLEOTIDE SEQUENCE</scope>
</reference>
<accession>A0A068YBN8</accession>
<dbReference type="EMBL" id="LN902842">
    <property type="protein sequence ID" value="CDS39619.1"/>
    <property type="molecule type" value="Genomic_DNA"/>
</dbReference>
<proteinExistence type="predicted"/>
<feature type="region of interest" description="Disordered" evidence="1">
    <location>
        <begin position="71"/>
        <end position="90"/>
    </location>
</feature>
<feature type="region of interest" description="Disordered" evidence="1">
    <location>
        <begin position="1"/>
        <end position="28"/>
    </location>
</feature>
<dbReference type="OrthoDB" id="6264592at2759"/>
<feature type="region of interest" description="Disordered" evidence="1">
    <location>
        <begin position="109"/>
        <end position="134"/>
    </location>
</feature>
<feature type="compositionally biased region" description="Pro residues" evidence="1">
    <location>
        <begin position="116"/>
        <end position="127"/>
    </location>
</feature>
<sequence length="435" mass="49677">MASMYKKDANQIGLHHRHRHHSMPHHATEPIHQTPHDSKGMTNKHVHWSQYADEISYFTIQDVVRLADSSDDDYFSDENVEVEEPLKEKRKHEKEIFIHPDFWKAVDNATSQSQPPLSPPPQSPPPLDLSGKTHFLPVSETDSTISDDSNFFDDPKYVEKNRPLFLRKSQSPAPKTPKHEKHLDLKTEKEKKRRKKEEVEMGDADKEASTNGKAQPKNEEKPPVVPKSPEGMVERPNGAKKMQNSYWISPQIYLSKRNATSARGDYARGVKSPVESGKMAKRSERSSSTGRRRVRHFSDYLYEPQSRSTSRTRGVGVPVVKSPLATFQSNHNAVESTPHRKHSKSRFDYITESMKPNLPKVPPKPKRSTSKTVVDTFQKAFVKGVQKTTPFTSLVLMLADEMAWLPSPLLALFHHCHHHGQHDQCCDDCCQCYCH</sequence>
<evidence type="ECO:0000256" key="1">
    <source>
        <dbReference type="SAM" id="MobiDB-lite"/>
    </source>
</evidence>
<feature type="compositionally biased region" description="Basic and acidic residues" evidence="1">
    <location>
        <begin position="181"/>
        <end position="208"/>
    </location>
</feature>
<dbReference type="OMA" id="HATEPIH"/>
<reference evidence="2" key="1">
    <citation type="journal article" date="2013" name="Nature">
        <title>The genomes of four tapeworm species reveal adaptations to parasitism.</title>
        <authorList>
            <person name="Tsai I.J."/>
            <person name="Zarowiecki M."/>
            <person name="Holroyd N."/>
            <person name="Garciarrubio A."/>
            <person name="Sanchez-Flores A."/>
            <person name="Brooks K.L."/>
            <person name="Tracey A."/>
            <person name="Bobes R.J."/>
            <person name="Fragoso G."/>
            <person name="Sciutto E."/>
            <person name="Aslett M."/>
            <person name="Beasley H."/>
            <person name="Bennett H.M."/>
            <person name="Cai J."/>
            <person name="Camicia F."/>
            <person name="Clark R."/>
            <person name="Cucher M."/>
            <person name="De Silva N."/>
            <person name="Day T.A."/>
            <person name="Deplazes P."/>
            <person name="Estrada K."/>
            <person name="Fernandez C."/>
            <person name="Holland P.W."/>
            <person name="Hou J."/>
            <person name="Hu S."/>
            <person name="Huckvale T."/>
            <person name="Hung S.S."/>
            <person name="Kamenetzky L."/>
            <person name="Keane J.A."/>
            <person name="Kiss F."/>
            <person name="Koziol U."/>
            <person name="Lambert O."/>
            <person name="Liu K."/>
            <person name="Luo X."/>
            <person name="Luo Y."/>
            <person name="Macchiaroli N."/>
            <person name="Nichol S."/>
            <person name="Paps J."/>
            <person name="Parkinson J."/>
            <person name="Pouchkina-Stantcheva N."/>
            <person name="Riddiford N."/>
            <person name="Rosenzvit M."/>
            <person name="Salinas G."/>
            <person name="Wasmuth J.D."/>
            <person name="Zamanian M."/>
            <person name="Zheng Y."/>
            <person name="Cai X."/>
            <person name="Soberon X."/>
            <person name="Olson P.D."/>
            <person name="Laclette J.P."/>
            <person name="Brehm K."/>
            <person name="Berriman M."/>
            <person name="Garciarrubio A."/>
            <person name="Bobes R.J."/>
            <person name="Fragoso G."/>
            <person name="Sanchez-Flores A."/>
            <person name="Estrada K."/>
            <person name="Cevallos M.A."/>
            <person name="Morett E."/>
            <person name="Gonzalez V."/>
            <person name="Portillo T."/>
            <person name="Ochoa-Leyva A."/>
            <person name="Jose M.V."/>
            <person name="Sciutto E."/>
            <person name="Landa A."/>
            <person name="Jimenez L."/>
            <person name="Valdes V."/>
            <person name="Carrero J.C."/>
            <person name="Larralde C."/>
            <person name="Morales-Montor J."/>
            <person name="Limon-Lason J."/>
            <person name="Soberon X."/>
            <person name="Laclette J.P."/>
        </authorList>
    </citation>
    <scope>NUCLEOTIDE SEQUENCE [LARGE SCALE GENOMIC DNA]</scope>
</reference>
<evidence type="ECO:0000313" key="3">
    <source>
        <dbReference type="Proteomes" id="UP000017246"/>
    </source>
</evidence>
<feature type="region of interest" description="Disordered" evidence="1">
    <location>
        <begin position="264"/>
        <end position="293"/>
    </location>
</feature>
<dbReference type="Proteomes" id="UP000017246">
    <property type="component" value="Unassembled WGS sequence"/>
</dbReference>
<gene>
    <name evidence="2" type="ORF">EmuJ_000715900</name>
</gene>
<evidence type="ECO:0000313" key="2">
    <source>
        <dbReference type="EMBL" id="CDS39619.1"/>
    </source>
</evidence>
<feature type="compositionally biased region" description="Basic residues" evidence="1">
    <location>
        <begin position="14"/>
        <end position="24"/>
    </location>
</feature>
<feature type="compositionally biased region" description="Acidic residues" evidence="1">
    <location>
        <begin position="71"/>
        <end position="83"/>
    </location>
</feature>
<organism evidence="2 3">
    <name type="scientific">Echinococcus multilocularis</name>
    <name type="common">Fox tapeworm</name>
    <dbReference type="NCBI Taxonomy" id="6211"/>
    <lineage>
        <taxon>Eukaryota</taxon>
        <taxon>Metazoa</taxon>
        <taxon>Spiralia</taxon>
        <taxon>Lophotrochozoa</taxon>
        <taxon>Platyhelminthes</taxon>
        <taxon>Cestoda</taxon>
        <taxon>Eucestoda</taxon>
        <taxon>Cyclophyllidea</taxon>
        <taxon>Taeniidae</taxon>
        <taxon>Echinococcus</taxon>
    </lineage>
</organism>
<keyword evidence="3" id="KW-1185">Reference proteome</keyword>
<dbReference type="AlphaFoldDB" id="A0A068YBN8"/>
<protein>
    <submittedName>
        <fullName evidence="2">Expressed conserved protein</fullName>
    </submittedName>
</protein>